<evidence type="ECO:0000256" key="3">
    <source>
        <dbReference type="SAM" id="Phobius"/>
    </source>
</evidence>
<feature type="region of interest" description="Disordered" evidence="2">
    <location>
        <begin position="177"/>
        <end position="206"/>
    </location>
</feature>
<name>A0A0C9XS95_9AGAR</name>
<protein>
    <recommendedName>
        <fullName evidence="4">Threonine/serine exporter-like N-terminal domain-containing protein</fullName>
    </recommendedName>
</protein>
<feature type="domain" description="Threonine/serine exporter-like N-terminal" evidence="4">
    <location>
        <begin position="216"/>
        <end position="400"/>
    </location>
</feature>
<feature type="transmembrane region" description="Helical" evidence="3">
    <location>
        <begin position="340"/>
        <end position="362"/>
    </location>
</feature>
<dbReference type="AlphaFoldDB" id="A0A0C9XS95"/>
<keyword evidence="6" id="KW-1185">Reference proteome</keyword>
<accession>A0A0C9XS95</accession>
<evidence type="ECO:0000313" key="6">
    <source>
        <dbReference type="Proteomes" id="UP000054477"/>
    </source>
</evidence>
<dbReference type="EMBL" id="KN838569">
    <property type="protein sequence ID" value="KIK04499.1"/>
    <property type="molecule type" value="Genomic_DNA"/>
</dbReference>
<feature type="transmembrane region" description="Helical" evidence="3">
    <location>
        <begin position="368"/>
        <end position="385"/>
    </location>
</feature>
<dbReference type="OrthoDB" id="413008at2759"/>
<keyword evidence="3" id="KW-1133">Transmembrane helix</keyword>
<dbReference type="InterPro" id="IPR010619">
    <property type="entry name" value="ThrE-like_N"/>
</dbReference>
<organism evidence="5 6">
    <name type="scientific">Laccaria amethystina LaAM-08-1</name>
    <dbReference type="NCBI Taxonomy" id="1095629"/>
    <lineage>
        <taxon>Eukaryota</taxon>
        <taxon>Fungi</taxon>
        <taxon>Dikarya</taxon>
        <taxon>Basidiomycota</taxon>
        <taxon>Agaricomycotina</taxon>
        <taxon>Agaricomycetes</taxon>
        <taxon>Agaricomycetidae</taxon>
        <taxon>Agaricales</taxon>
        <taxon>Agaricineae</taxon>
        <taxon>Hydnangiaceae</taxon>
        <taxon>Laccaria</taxon>
    </lineage>
</organism>
<dbReference type="Pfam" id="PF06738">
    <property type="entry name" value="ThrE"/>
    <property type="match status" value="1"/>
</dbReference>
<keyword evidence="3" id="KW-0472">Membrane</keyword>
<evidence type="ECO:0000256" key="1">
    <source>
        <dbReference type="ARBA" id="ARBA00034125"/>
    </source>
</evidence>
<sequence>MTRNPQNQGNYIQELLPRRNWERGRADLNCPINNNSAKPTSERELFFLLVHGSRISIQQRKVNSQTKLGEDHASLDLIFPSPPWASCIISRPKAARSNEGVIASLIATTGNITGAAAPVTSTLQPDVDKRLSRYSAKPGEVPTQAKPLRRQDSTGFRKDFTFPSVISLKSSLLSGKNTTLIPPTTDEEGGIGPEYKKRRHSRGSTRRTHVIKREEFLLKITRAMIMFGGPMHRLQSQIQSAGHVLDVELDIVLISFNDSSAGTSHIQLIRQGSALDIGKLTDAFHLHWQAIHDKLSVANASIDLECLMQKPAMYKWWHIIFVGGKCSPAVCSTMSVRNVVYTYVFEFTITTLFSFVAAALAATHHFCYSAVASASVVLILPVTLVKSIKRRNPIIDALIVGFGSATGAECYVIFTGSKIYGSGDQVCSVVHNSPHWYQKTPSKFWAFLTVPLFSLFLSMRNQAPLNRKERPLLVGISCLGWVTNYFTGTKFVEQSDVVARGGLV</sequence>
<dbReference type="GO" id="GO:0022857">
    <property type="term" value="F:transmembrane transporter activity"/>
    <property type="evidence" value="ECO:0007669"/>
    <property type="project" value="InterPro"/>
</dbReference>
<evidence type="ECO:0000313" key="5">
    <source>
        <dbReference type="EMBL" id="KIK04499.1"/>
    </source>
</evidence>
<reference evidence="6" key="2">
    <citation type="submission" date="2015-01" db="EMBL/GenBank/DDBJ databases">
        <title>Evolutionary Origins and Diversification of the Mycorrhizal Mutualists.</title>
        <authorList>
            <consortium name="DOE Joint Genome Institute"/>
            <consortium name="Mycorrhizal Genomics Consortium"/>
            <person name="Kohler A."/>
            <person name="Kuo A."/>
            <person name="Nagy L.G."/>
            <person name="Floudas D."/>
            <person name="Copeland A."/>
            <person name="Barry K.W."/>
            <person name="Cichocki N."/>
            <person name="Veneault-Fourrey C."/>
            <person name="LaButti K."/>
            <person name="Lindquist E.A."/>
            <person name="Lipzen A."/>
            <person name="Lundell T."/>
            <person name="Morin E."/>
            <person name="Murat C."/>
            <person name="Riley R."/>
            <person name="Ohm R."/>
            <person name="Sun H."/>
            <person name="Tunlid A."/>
            <person name="Henrissat B."/>
            <person name="Grigoriev I.V."/>
            <person name="Hibbett D.S."/>
            <person name="Martin F."/>
        </authorList>
    </citation>
    <scope>NUCLEOTIDE SEQUENCE [LARGE SCALE GENOMIC DNA]</scope>
    <source>
        <strain evidence="6">LaAM-08-1</strain>
    </source>
</reference>
<proteinExistence type="inferred from homology"/>
<dbReference type="PANTHER" id="PTHR31082:SF4">
    <property type="entry name" value="PHEROMONE-REGULATED MEMBRANE PROTEIN 10"/>
    <property type="match status" value="1"/>
</dbReference>
<feature type="transmembrane region" description="Helical" evidence="3">
    <location>
        <begin position="397"/>
        <end position="414"/>
    </location>
</feature>
<feature type="transmembrane region" description="Helical" evidence="3">
    <location>
        <begin position="444"/>
        <end position="460"/>
    </location>
</feature>
<dbReference type="HOGENOM" id="CLU_007078_4_2_1"/>
<evidence type="ECO:0000259" key="4">
    <source>
        <dbReference type="Pfam" id="PF06738"/>
    </source>
</evidence>
<dbReference type="Proteomes" id="UP000054477">
    <property type="component" value="Unassembled WGS sequence"/>
</dbReference>
<evidence type="ECO:0000256" key="2">
    <source>
        <dbReference type="SAM" id="MobiDB-lite"/>
    </source>
</evidence>
<keyword evidence="3" id="KW-0812">Transmembrane</keyword>
<dbReference type="STRING" id="1095629.A0A0C9XS95"/>
<reference evidence="5 6" key="1">
    <citation type="submission" date="2014-04" db="EMBL/GenBank/DDBJ databases">
        <authorList>
            <consortium name="DOE Joint Genome Institute"/>
            <person name="Kuo A."/>
            <person name="Kohler A."/>
            <person name="Nagy L.G."/>
            <person name="Floudas D."/>
            <person name="Copeland A."/>
            <person name="Barry K.W."/>
            <person name="Cichocki N."/>
            <person name="Veneault-Fourrey C."/>
            <person name="LaButti K."/>
            <person name="Lindquist E.A."/>
            <person name="Lipzen A."/>
            <person name="Lundell T."/>
            <person name="Morin E."/>
            <person name="Murat C."/>
            <person name="Sun H."/>
            <person name="Tunlid A."/>
            <person name="Henrissat B."/>
            <person name="Grigoriev I.V."/>
            <person name="Hibbett D.S."/>
            <person name="Martin F."/>
            <person name="Nordberg H.P."/>
            <person name="Cantor M.N."/>
            <person name="Hua S.X."/>
        </authorList>
    </citation>
    <scope>NUCLEOTIDE SEQUENCE [LARGE SCALE GENOMIC DNA]</scope>
    <source>
        <strain evidence="5 6">LaAM-08-1</strain>
    </source>
</reference>
<gene>
    <name evidence="5" type="ORF">K443DRAFT_120997</name>
</gene>
<dbReference type="InterPro" id="IPR051361">
    <property type="entry name" value="ThrE/Ser_Exporter"/>
</dbReference>
<feature type="compositionally biased region" description="Basic residues" evidence="2">
    <location>
        <begin position="196"/>
        <end position="206"/>
    </location>
</feature>
<dbReference type="PANTHER" id="PTHR31082">
    <property type="entry name" value="PHEROMONE-REGULATED MEMBRANE PROTEIN 10"/>
    <property type="match status" value="1"/>
</dbReference>
<comment type="similarity">
    <text evidence="1">Belongs to the ThrE exporter (TC 2.A.79) family.</text>
</comment>